<sequence length="333" mass="37641">MSNLTEMIDERLYPNLVHDPERLEAMRSIQPPEITSGVKGGAIKVEQSIKTIDDISRMDQKFADYSDGFIRNAGKKNEPFYLVHSFSRLHNDNYPAPGYAGKSPAKYPYKDAVIEVDDIVGRLMKTLKDTGQLENTVVFFTSDNGANEDVWPDSGFHPWKGGKGTTWEGGIRVPGIAYWPGMIKAGRVSDGIFDILDLFNTSVALGGQTNQIPKDRYFDGIDQTSFLLADDGESNRETSYFYSGNQFTSLRWNEFKVHFKVMDTTLPRKNIDSTVMSAANPAPWAYNLYIDPKEQIPSHHGFEWGYPRALNLVRYHMSTFKKYPVKDIGLNVP</sequence>
<dbReference type="Gene3D" id="3.30.1120.10">
    <property type="match status" value="1"/>
</dbReference>
<name>N9CUF0_ACIJO</name>
<comment type="caution">
    <text evidence="4">The sequence shown here is derived from an EMBL/GenBank/DDBJ whole genome shotgun (WGS) entry which is preliminary data.</text>
</comment>
<comment type="similarity">
    <text evidence="1">Belongs to the sulfatase family.</text>
</comment>
<dbReference type="Gene3D" id="3.40.720.10">
    <property type="entry name" value="Alkaline Phosphatase, subunit A"/>
    <property type="match status" value="1"/>
</dbReference>
<feature type="domain" description="Sulfatase N-terminal" evidence="3">
    <location>
        <begin position="57"/>
        <end position="206"/>
    </location>
</feature>
<proteinExistence type="inferred from homology"/>
<evidence type="ECO:0000259" key="3">
    <source>
        <dbReference type="Pfam" id="PF00884"/>
    </source>
</evidence>
<evidence type="ECO:0000313" key="4">
    <source>
        <dbReference type="EMBL" id="ENV72030.1"/>
    </source>
</evidence>
<dbReference type="InterPro" id="IPR000917">
    <property type="entry name" value="Sulfatase_N"/>
</dbReference>
<reference evidence="4 5" key="1">
    <citation type="submission" date="2013-02" db="EMBL/GenBank/DDBJ databases">
        <title>The Genome Sequence of Acinetobacter johnsonii ANC 3681.</title>
        <authorList>
            <consortium name="The Broad Institute Genome Sequencing Platform"/>
            <consortium name="The Broad Institute Genome Sequencing Center for Infectious Disease"/>
            <person name="Cerqueira G."/>
            <person name="Feldgarden M."/>
            <person name="Courvalin P."/>
            <person name="Perichon B."/>
            <person name="Grillot-Courvalin C."/>
            <person name="Clermont D."/>
            <person name="Rocha E."/>
            <person name="Yoon E.-J."/>
            <person name="Nemec A."/>
            <person name="Walker B."/>
            <person name="Young S.K."/>
            <person name="Zeng Q."/>
            <person name="Gargeya S."/>
            <person name="Fitzgerald M."/>
            <person name="Haas B."/>
            <person name="Abouelleil A."/>
            <person name="Alvarado L."/>
            <person name="Arachchi H.M."/>
            <person name="Berlin A.M."/>
            <person name="Chapman S.B."/>
            <person name="Dewar J."/>
            <person name="Goldberg J."/>
            <person name="Griggs A."/>
            <person name="Gujja S."/>
            <person name="Hansen M."/>
            <person name="Howarth C."/>
            <person name="Imamovic A."/>
            <person name="Larimer J."/>
            <person name="McCowan C."/>
            <person name="Murphy C."/>
            <person name="Neiman D."/>
            <person name="Pearson M."/>
            <person name="Priest M."/>
            <person name="Roberts A."/>
            <person name="Saif S."/>
            <person name="Shea T."/>
            <person name="Sisk P."/>
            <person name="Sykes S."/>
            <person name="Wortman J."/>
            <person name="Nusbaum C."/>
            <person name="Birren B."/>
        </authorList>
    </citation>
    <scope>NUCLEOTIDE SEQUENCE [LARGE SCALE GENOMIC DNA]</scope>
    <source>
        <strain evidence="4 5">ANC 3681</strain>
    </source>
</reference>
<dbReference type="GO" id="GO:0004065">
    <property type="term" value="F:arylsulfatase activity"/>
    <property type="evidence" value="ECO:0007669"/>
    <property type="project" value="TreeGrafter"/>
</dbReference>
<dbReference type="Proteomes" id="UP000018444">
    <property type="component" value="Unassembled WGS sequence"/>
</dbReference>
<dbReference type="PATRIC" id="fig|1217662.4.peg.1438"/>
<evidence type="ECO:0000256" key="1">
    <source>
        <dbReference type="ARBA" id="ARBA00008779"/>
    </source>
</evidence>
<dbReference type="HOGENOM" id="CLU_006332_10_0_6"/>
<dbReference type="SUPFAM" id="SSF53649">
    <property type="entry name" value="Alkaline phosphatase-like"/>
    <property type="match status" value="1"/>
</dbReference>
<dbReference type="Pfam" id="PF00884">
    <property type="entry name" value="Sulfatase"/>
    <property type="match status" value="1"/>
</dbReference>
<dbReference type="EMBL" id="APPZ01000007">
    <property type="protein sequence ID" value="ENV72030.1"/>
    <property type="molecule type" value="Genomic_DNA"/>
</dbReference>
<evidence type="ECO:0000256" key="2">
    <source>
        <dbReference type="ARBA" id="ARBA00022801"/>
    </source>
</evidence>
<dbReference type="AlphaFoldDB" id="N9CUF0"/>
<accession>N9CUF0</accession>
<protein>
    <recommendedName>
        <fullName evidence="3">Sulfatase N-terminal domain-containing protein</fullName>
    </recommendedName>
</protein>
<organism evidence="4 5">
    <name type="scientific">Acinetobacter johnsonii ANC 3681</name>
    <dbReference type="NCBI Taxonomy" id="1217662"/>
    <lineage>
        <taxon>Bacteria</taxon>
        <taxon>Pseudomonadati</taxon>
        <taxon>Pseudomonadota</taxon>
        <taxon>Gammaproteobacteria</taxon>
        <taxon>Moraxellales</taxon>
        <taxon>Moraxellaceae</taxon>
        <taxon>Acinetobacter</taxon>
    </lineage>
</organism>
<dbReference type="PANTHER" id="PTHR42693">
    <property type="entry name" value="ARYLSULFATASE FAMILY MEMBER"/>
    <property type="match status" value="1"/>
</dbReference>
<keyword evidence="2" id="KW-0378">Hydrolase</keyword>
<evidence type="ECO:0000313" key="5">
    <source>
        <dbReference type="Proteomes" id="UP000018444"/>
    </source>
</evidence>
<dbReference type="PANTHER" id="PTHR42693:SF53">
    <property type="entry name" value="ENDO-4-O-SULFATASE"/>
    <property type="match status" value="1"/>
</dbReference>
<gene>
    <name evidence="4" type="ORF">F946_01486</name>
</gene>
<dbReference type="InterPro" id="IPR050738">
    <property type="entry name" value="Sulfatase"/>
</dbReference>
<dbReference type="InterPro" id="IPR017850">
    <property type="entry name" value="Alkaline_phosphatase_core_sf"/>
</dbReference>